<evidence type="ECO:0000259" key="3">
    <source>
        <dbReference type="PROSITE" id="PS50158"/>
    </source>
</evidence>
<evidence type="ECO:0000313" key="4">
    <source>
        <dbReference type="EMBL" id="KAG9249240.1"/>
    </source>
</evidence>
<keyword evidence="1" id="KW-0862">Zinc</keyword>
<accession>A0A9P8CJU1</accession>
<sequence length="415" mass="47351">MRASLLDIVNREPDRLTDLDLVELPLSLLSKNLHSTLSHHSTIFIYLRWLEVHRREDTRVTKHWGNTVLHWCQALRTRGVPEYELLDEVDIWKRGRTFSGLSDRSPPTSHEISKAYKDHSNIPATAHNKEGSSPPKVDSSPNRSDNSFRKFDSMLSKPKDEDFQGPPPPGYRCNRCGRVGHYLQVCPTNMDPSFDRPPNKTYQCTVCGKYGDHYKSVCFLNKDPLSINQKRKRVTEVAPLKRDRESFEKSTHDYTPRKRRSSPDNTSRSALTPSKKFQLVENIDDISLNSDIDIFDDARDFKAPPLPKPALATRPKYSDFVERLIRSQGNVMTANVNHVRGRKSTLDAWEAIVPESQNSATSSPAPIESWELTQHRESHVKISSGRLTPYKDDEMDEDSRSEEEATPSVEGNALT</sequence>
<protein>
    <recommendedName>
        <fullName evidence="3">CCHC-type domain-containing protein</fullName>
    </recommendedName>
</protein>
<proteinExistence type="predicted"/>
<keyword evidence="1" id="KW-0479">Metal-binding</keyword>
<gene>
    <name evidence="4" type="ORF">BJ878DRAFT_537463</name>
</gene>
<feature type="compositionally biased region" description="Polar residues" evidence="2">
    <location>
        <begin position="355"/>
        <end position="364"/>
    </location>
</feature>
<dbReference type="EMBL" id="MU253737">
    <property type="protein sequence ID" value="KAG9249240.1"/>
    <property type="molecule type" value="Genomic_DNA"/>
</dbReference>
<evidence type="ECO:0000313" key="5">
    <source>
        <dbReference type="Proteomes" id="UP000887226"/>
    </source>
</evidence>
<keyword evidence="5" id="KW-1185">Reference proteome</keyword>
<comment type="caution">
    <text evidence="4">The sequence shown here is derived from an EMBL/GenBank/DDBJ whole genome shotgun (WGS) entry which is preliminary data.</text>
</comment>
<feature type="compositionally biased region" description="Basic and acidic residues" evidence="2">
    <location>
        <begin position="146"/>
        <end position="162"/>
    </location>
</feature>
<feature type="compositionally biased region" description="Polar residues" evidence="2">
    <location>
        <begin position="263"/>
        <end position="272"/>
    </location>
</feature>
<feature type="domain" description="CCHC-type" evidence="3">
    <location>
        <begin position="172"/>
        <end position="187"/>
    </location>
</feature>
<dbReference type="OrthoDB" id="444325at2759"/>
<dbReference type="AlphaFoldDB" id="A0A9P8CJU1"/>
<feature type="region of interest" description="Disordered" evidence="2">
    <location>
        <begin position="119"/>
        <end position="169"/>
    </location>
</feature>
<evidence type="ECO:0000256" key="2">
    <source>
        <dbReference type="SAM" id="MobiDB-lite"/>
    </source>
</evidence>
<feature type="compositionally biased region" description="Basic and acidic residues" evidence="2">
    <location>
        <begin position="239"/>
        <end position="256"/>
    </location>
</feature>
<dbReference type="PROSITE" id="PS50158">
    <property type="entry name" value="ZF_CCHC"/>
    <property type="match status" value="1"/>
</dbReference>
<feature type="region of interest" description="Disordered" evidence="2">
    <location>
        <begin position="355"/>
        <end position="415"/>
    </location>
</feature>
<organism evidence="4 5">
    <name type="scientific">Calycina marina</name>
    <dbReference type="NCBI Taxonomy" id="1763456"/>
    <lineage>
        <taxon>Eukaryota</taxon>
        <taxon>Fungi</taxon>
        <taxon>Dikarya</taxon>
        <taxon>Ascomycota</taxon>
        <taxon>Pezizomycotina</taxon>
        <taxon>Leotiomycetes</taxon>
        <taxon>Helotiales</taxon>
        <taxon>Pezizellaceae</taxon>
        <taxon>Calycina</taxon>
    </lineage>
</organism>
<dbReference type="GO" id="GO:0008270">
    <property type="term" value="F:zinc ion binding"/>
    <property type="evidence" value="ECO:0007669"/>
    <property type="project" value="UniProtKB-KW"/>
</dbReference>
<name>A0A9P8CJU1_9HELO</name>
<reference evidence="4" key="1">
    <citation type="journal article" date="2021" name="IMA Fungus">
        <title>Genomic characterization of three marine fungi, including Emericellopsis atlantica sp. nov. with signatures of a generalist lifestyle and marine biomass degradation.</title>
        <authorList>
            <person name="Hagestad O.C."/>
            <person name="Hou L."/>
            <person name="Andersen J.H."/>
            <person name="Hansen E.H."/>
            <person name="Altermark B."/>
            <person name="Li C."/>
            <person name="Kuhnert E."/>
            <person name="Cox R.J."/>
            <person name="Crous P.W."/>
            <person name="Spatafora J.W."/>
            <person name="Lail K."/>
            <person name="Amirebrahimi M."/>
            <person name="Lipzen A."/>
            <person name="Pangilinan J."/>
            <person name="Andreopoulos W."/>
            <person name="Hayes R.D."/>
            <person name="Ng V."/>
            <person name="Grigoriev I.V."/>
            <person name="Jackson S.A."/>
            <person name="Sutton T.D.S."/>
            <person name="Dobson A.D.W."/>
            <person name="Rama T."/>
        </authorList>
    </citation>
    <scope>NUCLEOTIDE SEQUENCE</scope>
    <source>
        <strain evidence="4">TRa3180A</strain>
    </source>
</reference>
<dbReference type="GO" id="GO:0003676">
    <property type="term" value="F:nucleic acid binding"/>
    <property type="evidence" value="ECO:0007669"/>
    <property type="project" value="InterPro"/>
</dbReference>
<feature type="region of interest" description="Disordered" evidence="2">
    <location>
        <begin position="236"/>
        <end position="273"/>
    </location>
</feature>
<evidence type="ECO:0000256" key="1">
    <source>
        <dbReference type="PROSITE-ProRule" id="PRU00047"/>
    </source>
</evidence>
<feature type="compositionally biased region" description="Acidic residues" evidence="2">
    <location>
        <begin position="393"/>
        <end position="405"/>
    </location>
</feature>
<keyword evidence="1" id="KW-0863">Zinc-finger</keyword>
<dbReference type="Gene3D" id="4.10.60.10">
    <property type="entry name" value="Zinc finger, CCHC-type"/>
    <property type="match status" value="1"/>
</dbReference>
<dbReference type="InterPro" id="IPR001878">
    <property type="entry name" value="Znf_CCHC"/>
</dbReference>
<dbReference type="Proteomes" id="UP000887226">
    <property type="component" value="Unassembled WGS sequence"/>
</dbReference>